<dbReference type="HOGENOM" id="CLU_102041_0_0_1"/>
<dbReference type="AlphaFoldDB" id="R8B9D0"/>
<dbReference type="eggNOG" id="KOG0254">
    <property type="taxonomic scope" value="Eukaryota"/>
</dbReference>
<dbReference type="InterPro" id="IPR010573">
    <property type="entry name" value="MFS_Str1/Tri12-like"/>
</dbReference>
<reference evidence="4" key="1">
    <citation type="journal article" date="2013" name="Genome Announc.">
        <title>Draft genome sequence of the ascomycete Phaeoacremonium aleophilum strain UCR-PA7, a causal agent of the esca disease complex in grapevines.</title>
        <authorList>
            <person name="Blanco-Ulate B."/>
            <person name="Rolshausen P."/>
            <person name="Cantu D."/>
        </authorList>
    </citation>
    <scope>NUCLEOTIDE SEQUENCE [LARGE SCALE GENOMIC DNA]</scope>
    <source>
        <strain evidence="4">UCR-PA7</strain>
    </source>
</reference>
<name>R8B9D0_PHAM7</name>
<evidence type="ECO:0000256" key="1">
    <source>
        <dbReference type="ARBA" id="ARBA00022448"/>
    </source>
</evidence>
<keyword evidence="4" id="KW-1185">Reference proteome</keyword>
<dbReference type="RefSeq" id="XP_007919324.1">
    <property type="nucleotide sequence ID" value="XM_007921133.1"/>
</dbReference>
<dbReference type="KEGG" id="tmn:UCRPA7_8621"/>
<evidence type="ECO:0000313" key="4">
    <source>
        <dbReference type="Proteomes" id="UP000014074"/>
    </source>
</evidence>
<dbReference type="GeneID" id="19329491"/>
<dbReference type="Pfam" id="PF06609">
    <property type="entry name" value="TRI12"/>
    <property type="match status" value="1"/>
</dbReference>
<feature type="transmembrane region" description="Helical" evidence="2">
    <location>
        <begin position="129"/>
        <end position="150"/>
    </location>
</feature>
<dbReference type="GO" id="GO:0022857">
    <property type="term" value="F:transmembrane transporter activity"/>
    <property type="evidence" value="ECO:0007669"/>
    <property type="project" value="InterPro"/>
</dbReference>
<gene>
    <name evidence="3" type="ORF">UCRPA7_8621</name>
</gene>
<organism evidence="3 4">
    <name type="scientific">Phaeoacremonium minimum (strain UCR-PA7)</name>
    <name type="common">Esca disease fungus</name>
    <name type="synonym">Togninia minima</name>
    <dbReference type="NCBI Taxonomy" id="1286976"/>
    <lineage>
        <taxon>Eukaryota</taxon>
        <taxon>Fungi</taxon>
        <taxon>Dikarya</taxon>
        <taxon>Ascomycota</taxon>
        <taxon>Pezizomycotina</taxon>
        <taxon>Sordariomycetes</taxon>
        <taxon>Sordariomycetidae</taxon>
        <taxon>Togniniales</taxon>
        <taxon>Togniniaceae</taxon>
        <taxon>Phaeoacremonium</taxon>
    </lineage>
</organism>
<evidence type="ECO:0000256" key="2">
    <source>
        <dbReference type="SAM" id="Phobius"/>
    </source>
</evidence>
<dbReference type="EMBL" id="KB933369">
    <property type="protein sequence ID" value="EON95903.1"/>
    <property type="molecule type" value="Genomic_DNA"/>
</dbReference>
<evidence type="ECO:0000313" key="3">
    <source>
        <dbReference type="EMBL" id="EON95903.1"/>
    </source>
</evidence>
<keyword evidence="2" id="KW-1133">Transmembrane helix</keyword>
<dbReference type="Proteomes" id="UP000014074">
    <property type="component" value="Unassembled WGS sequence"/>
</dbReference>
<protein>
    <submittedName>
        <fullName evidence="3">Putative trichothecene efflux pump protein</fullName>
    </submittedName>
</protein>
<sequence length="182" mass="18890">MALAFTVLAGYFTGWLELVCLVANGLVNLPADLGLANGFLGSVKNTAGTVSISIYVAILEQRLAANIPSKVTSAALHAGLPESSVPLVFEAITNGTSAAMDAVPGINPSIEVAVANAVKSAYSASFNTVYLVSIAFGALAVIASLFTSNIDQFMTNYVSRRIRGTVATEIPMGKHEHADDEV</sequence>
<keyword evidence="2" id="KW-0812">Transmembrane</keyword>
<proteinExistence type="predicted"/>
<keyword evidence="2" id="KW-0472">Membrane</keyword>
<dbReference type="OrthoDB" id="4161376at2759"/>
<accession>R8B9D0</accession>
<keyword evidence="1" id="KW-0813">Transport</keyword>